<accession>A0A162XQ32</accession>
<reference evidence="2 5" key="3">
    <citation type="submission" date="2017-04" db="EMBL/GenBank/DDBJ databases">
        <title>Kefir bacterial isolates.</title>
        <authorList>
            <person name="Kim Y."/>
            <person name="Blasche S."/>
            <person name="Patil K.R."/>
        </authorList>
    </citation>
    <scope>NUCLEOTIDE SEQUENCE [LARGE SCALE GENOMIC DNA]</scope>
    <source>
        <strain evidence="2 5">OG2</strain>
    </source>
</reference>
<evidence type="ECO:0000313" key="4">
    <source>
        <dbReference type="Proteomes" id="UP000076612"/>
    </source>
</evidence>
<reference evidence="4" key="1">
    <citation type="submission" date="2016-01" db="EMBL/GenBank/DDBJ databases">
        <title>Draft genome of Chromobacterium sp. F49.</title>
        <authorList>
            <person name="Hong K.W."/>
        </authorList>
    </citation>
    <scope>NUCLEOTIDE SEQUENCE [LARGE SCALE GENOMIC DNA]</scope>
    <source>
        <strain evidence="4">M40</strain>
    </source>
</reference>
<protein>
    <recommendedName>
        <fullName evidence="7">Polyketide cyclase / dehydrase and lipid transport</fullName>
    </recommendedName>
</protein>
<organism evidence="2 5">
    <name type="scientific">Brevibacterium casei</name>
    <dbReference type="NCBI Taxonomy" id="33889"/>
    <lineage>
        <taxon>Bacteria</taxon>
        <taxon>Bacillati</taxon>
        <taxon>Actinomycetota</taxon>
        <taxon>Actinomycetes</taxon>
        <taxon>Micrococcales</taxon>
        <taxon>Brevibacteriaceae</taxon>
        <taxon>Brevibacterium</taxon>
    </lineage>
</organism>
<evidence type="ECO:0000313" key="2">
    <source>
        <dbReference type="EMBL" id="PAK96324.1"/>
    </source>
</evidence>
<dbReference type="EMBL" id="CP065682">
    <property type="protein sequence ID" value="QPS32475.1"/>
    <property type="molecule type" value="Genomic_DNA"/>
</dbReference>
<sequence>MSHAHTRAESGESAPFHFETTWRVAEAVEPVWDVLSAIDDWPGWWPGLAWVHAVDGTLAEGSRAQIGVRSPLGLSLSMMLRIEAIDPPRQVVLSAEGDLRGTGVWTLRRSGPLTVIDAVWCVTTTRLAPRLLRPLSARMHAAVMAAGETGLRRRLSARA</sequence>
<dbReference type="Proteomes" id="UP000594979">
    <property type="component" value="Chromosome"/>
</dbReference>
<reference evidence="3 6" key="4">
    <citation type="submission" date="2020-12" db="EMBL/GenBank/DDBJ databases">
        <title>FDA dAtabase for Regulatory Grade micrObial Sequences (FDA-ARGOS): Supporting development and validation of Infectious Disease Dx tests.</title>
        <authorList>
            <person name="Sproer C."/>
            <person name="Gronow S."/>
            <person name="Severitt S."/>
            <person name="Schroder I."/>
            <person name="Tallon L."/>
            <person name="Sadzewicz L."/>
            <person name="Zhao X."/>
            <person name="Boylan J."/>
            <person name="Ott S."/>
            <person name="Bowen H."/>
            <person name="Vavikolanu K."/>
            <person name="Mehta A."/>
            <person name="Aluvathingal J."/>
            <person name="Nadendla S."/>
            <person name="Lowell S."/>
            <person name="Myers T."/>
            <person name="Yan Y."/>
            <person name="Sichtig H."/>
        </authorList>
    </citation>
    <scope>NUCLEOTIDE SEQUENCE [LARGE SCALE GENOMIC DNA]</scope>
    <source>
        <strain evidence="3 6">FDAARGOS_902</strain>
    </source>
</reference>
<dbReference type="Proteomes" id="UP000216867">
    <property type="component" value="Unassembled WGS sequence"/>
</dbReference>
<evidence type="ECO:0008006" key="7">
    <source>
        <dbReference type="Google" id="ProtNLM"/>
    </source>
</evidence>
<evidence type="ECO:0000313" key="3">
    <source>
        <dbReference type="EMBL" id="QPS32475.1"/>
    </source>
</evidence>
<evidence type="ECO:0000313" key="1">
    <source>
        <dbReference type="EMBL" id="KZE09978.1"/>
    </source>
</evidence>
<dbReference type="RefSeq" id="WP_009375017.1">
    <property type="nucleotide sequence ID" value="NZ_CP065629.1"/>
</dbReference>
<dbReference type="EMBL" id="LQQR01000078">
    <property type="protein sequence ID" value="KZE09978.1"/>
    <property type="molecule type" value="Genomic_DNA"/>
</dbReference>
<dbReference type="Gene3D" id="3.30.530.20">
    <property type="match status" value="1"/>
</dbReference>
<dbReference type="Proteomes" id="UP000076612">
    <property type="component" value="Unassembled WGS sequence"/>
</dbReference>
<evidence type="ECO:0000313" key="6">
    <source>
        <dbReference type="Proteomes" id="UP000594979"/>
    </source>
</evidence>
<name>A0A162XQ32_9MICO</name>
<gene>
    <name evidence="1" type="ORF">AVW13_03470</name>
    <name evidence="2" type="ORF">B8X04_06115</name>
    <name evidence="3" type="ORF">I6G59_10625</name>
</gene>
<proteinExistence type="predicted"/>
<dbReference type="GeneID" id="99772467"/>
<evidence type="ECO:0000313" key="5">
    <source>
        <dbReference type="Proteomes" id="UP000216867"/>
    </source>
</evidence>
<dbReference type="EMBL" id="NCWY01000004">
    <property type="protein sequence ID" value="PAK96324.1"/>
    <property type="molecule type" value="Genomic_DNA"/>
</dbReference>
<dbReference type="SUPFAM" id="SSF55961">
    <property type="entry name" value="Bet v1-like"/>
    <property type="match status" value="1"/>
</dbReference>
<reference evidence="1" key="2">
    <citation type="submission" date="2016-01" db="EMBL/GenBank/DDBJ databases">
        <authorList>
            <person name="Hong K.W."/>
        </authorList>
    </citation>
    <scope>NUCLEOTIDE SEQUENCE</scope>
    <source>
        <strain evidence="1">M40</strain>
    </source>
</reference>
<dbReference type="KEGG" id="bcau:I6G59_10625"/>
<dbReference type="AlphaFoldDB" id="A0A162XQ32"/>
<dbReference type="InterPro" id="IPR023393">
    <property type="entry name" value="START-like_dom_sf"/>
</dbReference>